<dbReference type="AlphaFoldDB" id="A0AAN6GQE4"/>
<name>A0AAN6GQE4_9BASI</name>
<feature type="region of interest" description="Disordered" evidence="1">
    <location>
        <begin position="348"/>
        <end position="391"/>
    </location>
</feature>
<reference evidence="2" key="1">
    <citation type="journal article" date="2023" name="PhytoFront">
        <title>Draft Genome Resources of Seven Strains of Tilletia horrida, Causal Agent of Kernel Smut of Rice.</title>
        <authorList>
            <person name="Khanal S."/>
            <person name="Antony Babu S."/>
            <person name="Zhou X.G."/>
        </authorList>
    </citation>
    <scope>NUCLEOTIDE SEQUENCE</scope>
    <source>
        <strain evidence="2">TX6</strain>
    </source>
</reference>
<evidence type="ECO:0000313" key="2">
    <source>
        <dbReference type="EMBL" id="KAK0552345.1"/>
    </source>
</evidence>
<comment type="caution">
    <text evidence="2">The sequence shown here is derived from an EMBL/GenBank/DDBJ whole genome shotgun (WGS) entry which is preliminary data.</text>
</comment>
<gene>
    <name evidence="2" type="ORF">OC846_002946</name>
</gene>
<feature type="region of interest" description="Disordered" evidence="1">
    <location>
        <begin position="183"/>
        <end position="232"/>
    </location>
</feature>
<proteinExistence type="predicted"/>
<evidence type="ECO:0000256" key="1">
    <source>
        <dbReference type="SAM" id="MobiDB-lite"/>
    </source>
</evidence>
<evidence type="ECO:0000313" key="3">
    <source>
        <dbReference type="Proteomes" id="UP001176517"/>
    </source>
</evidence>
<keyword evidence="3" id="KW-1185">Reference proteome</keyword>
<sequence length="542" mass="58838">MKGGPLMGLARAKESDAQRDLLLPGFSTPPRKAIRLPQLYADSESEERLEEDLRFSPDSPAGLWPKKKGLGTISTKSQTNLLISDPIIGPQLTRASSTPDLTKFCFGNSNPGPAEDHQKVTFFMQKLKVKDGGVLVSTPAESKLVKKPSFSRLLSRTSTDDTPVPSTVATNSLSIRAIRKGLSGDMRKGVQKPTGPHLVSAQSDSEQHNRLGGPSLETRPTTPPPFSDLITMPTPTARQSKAERLLGLSAGAAAAISSTNQPKYTSSSGVELPRTASSLSASNATQPYARVRSPFELLPRSTTPVPRSSWKQTIAAVTIRRESDRTELQGSRKRVPVLRYDPMRRPKDGFYHGSVSPPQSVGHPWYPGGELGSESDSTSSHHKSSESSHVAAEDVTLSVLINKSRGALTRKLSGTVNLVTRRQQKPTEGRCQQSTGIVMAPPLSHNFSRRWAISPLPHPTYDLPAVPVQHPPPPIEKDPWLLQPCSSTPCVAVLPSRYKPVEAAQVPRYSFAFLAADSRRGSCDYRSDARASSPELDRAVYI</sequence>
<organism evidence="2 3">
    <name type="scientific">Tilletia horrida</name>
    <dbReference type="NCBI Taxonomy" id="155126"/>
    <lineage>
        <taxon>Eukaryota</taxon>
        <taxon>Fungi</taxon>
        <taxon>Dikarya</taxon>
        <taxon>Basidiomycota</taxon>
        <taxon>Ustilaginomycotina</taxon>
        <taxon>Exobasidiomycetes</taxon>
        <taxon>Tilletiales</taxon>
        <taxon>Tilletiaceae</taxon>
        <taxon>Tilletia</taxon>
    </lineage>
</organism>
<dbReference type="EMBL" id="JAPDMZ010000064">
    <property type="protein sequence ID" value="KAK0552345.1"/>
    <property type="molecule type" value="Genomic_DNA"/>
</dbReference>
<accession>A0AAN6GQE4</accession>
<dbReference type="Proteomes" id="UP001176517">
    <property type="component" value="Unassembled WGS sequence"/>
</dbReference>
<protein>
    <submittedName>
        <fullName evidence="2">Uncharacterized protein</fullName>
    </submittedName>
</protein>